<protein>
    <recommendedName>
        <fullName evidence="1">Gp28/Gp37-like domain-containing protein</fullName>
    </recommendedName>
</protein>
<evidence type="ECO:0000313" key="3">
    <source>
        <dbReference type="Proteomes" id="UP000217676"/>
    </source>
</evidence>
<dbReference type="Pfam" id="PF14594">
    <property type="entry name" value="Sipho_Gp37"/>
    <property type="match status" value="1"/>
</dbReference>
<name>A0A160NX29_STRLU</name>
<dbReference type="AlphaFoldDB" id="A0A160NX29"/>
<sequence>MAVQLLITDEDLVVQGDPLTGWRGLSSTRTRNEPGSGSVTLTAWPEVMAQLQPGHRLVVIRDGVIWSAGPLEIPTDWAWSAADSDSVGPGRVTIQFADDLARVAGYITWPSVSAAWTAQPATGWWRVAGVSAEAAIRQLVNTNCGPGARAERRIPRLALDALAGVGSATTVSSRFEPLLDACRRVALAGGDLEFRVRQVGEQLLFGCRAPVDRTGTARFSRGLGNLRAVAFKRSAPTVTHALVAGTEEEGSTTRAYVQVADAAAAAAWYRVERFVSGSQATDADFELTDAGRVALADGAAPVELSTVTIDTPGLRAGLDFDLGDRVSVELPGGIEVAELVRSMELRAEPDTGETVTAMVGSPDATRGQDQVAVINELSRRLGNLEAR</sequence>
<dbReference type="Proteomes" id="UP000217676">
    <property type="component" value="Chromosome"/>
</dbReference>
<proteinExistence type="predicted"/>
<keyword evidence="3" id="KW-1185">Reference proteome</keyword>
<reference evidence="2 3" key="1">
    <citation type="journal article" date="2016" name="Genome Announc.">
        <title>Complete Genome Sequence of Thiostrepton-Producing Streptomyces laurentii ATCC 31255.</title>
        <authorList>
            <person name="Doi K."/>
            <person name="Fujino Y."/>
            <person name="Nagayoshi Y."/>
            <person name="Ohshima T."/>
            <person name="Ogata S."/>
        </authorList>
    </citation>
    <scope>NUCLEOTIDE SEQUENCE [LARGE SCALE GENOMIC DNA]</scope>
    <source>
        <strain evidence="2 3">ATCC 31255</strain>
    </source>
</reference>
<evidence type="ECO:0000259" key="1">
    <source>
        <dbReference type="Pfam" id="PF14594"/>
    </source>
</evidence>
<accession>A0A160NX29</accession>
<feature type="domain" description="Gp28/Gp37-like" evidence="1">
    <location>
        <begin position="6"/>
        <end position="360"/>
    </location>
</feature>
<organism evidence="2 3">
    <name type="scientific">Streptomyces laurentii</name>
    <dbReference type="NCBI Taxonomy" id="39478"/>
    <lineage>
        <taxon>Bacteria</taxon>
        <taxon>Bacillati</taxon>
        <taxon>Actinomycetota</taxon>
        <taxon>Actinomycetes</taxon>
        <taxon>Kitasatosporales</taxon>
        <taxon>Streptomycetaceae</taxon>
        <taxon>Streptomyces</taxon>
    </lineage>
</organism>
<dbReference type="EMBL" id="AP017424">
    <property type="protein sequence ID" value="BAU83347.1"/>
    <property type="molecule type" value="Genomic_DNA"/>
</dbReference>
<dbReference type="KEGG" id="slau:SLA_2420"/>
<gene>
    <name evidence="2" type="ORF">SLA_2420</name>
</gene>
<evidence type="ECO:0000313" key="2">
    <source>
        <dbReference type="EMBL" id="BAU83347.1"/>
    </source>
</evidence>
<dbReference type="InterPro" id="IPR029432">
    <property type="entry name" value="Gp28/Gp37-like_dom"/>
</dbReference>